<comment type="similarity">
    <text evidence="1">Belongs to the DinB family.</text>
</comment>
<gene>
    <name evidence="3" type="ORF">NX720_08005</name>
</gene>
<dbReference type="InterPro" id="IPR034660">
    <property type="entry name" value="DinB/YfiT-like"/>
</dbReference>
<dbReference type="Gene3D" id="1.20.120.450">
    <property type="entry name" value="dinb family like domain"/>
    <property type="match status" value="1"/>
</dbReference>
<keyword evidence="4" id="KW-1185">Reference proteome</keyword>
<sequence length="170" mass="19200">MTVHRICQLNIEALTELSELLKQIPDEFFTARLSEYCGPVGSQIRHIIEFYKGFLQGLDLGSINYDNRPRNSSLETSCDEALGQIDMICHHLALLDDQYEALDFQACGGADQTISTTSNMHRELLFLHNHTDHHKAIITLLLEPTGFKLPDNFGLALATRVYQQNKALPD</sequence>
<keyword evidence="2" id="KW-0479">Metal-binding</keyword>
<dbReference type="SUPFAM" id="SSF109854">
    <property type="entry name" value="DinB/YfiT-like putative metalloenzymes"/>
    <property type="match status" value="1"/>
</dbReference>
<dbReference type="InterPro" id="IPR007837">
    <property type="entry name" value="DinB"/>
</dbReference>
<dbReference type="RefSeq" id="WP_262600565.1">
    <property type="nucleotide sequence ID" value="NZ_CP103300.1"/>
</dbReference>
<evidence type="ECO:0000256" key="2">
    <source>
        <dbReference type="ARBA" id="ARBA00022723"/>
    </source>
</evidence>
<reference evidence="3" key="1">
    <citation type="submission" date="2022-10" db="EMBL/GenBank/DDBJ databases">
        <title>Completed Genome Sequence of two octocoral isolated bacterium, Endozoicomonas euniceicola EF212T and Endozoicomonas gorgoniicola PS125T.</title>
        <authorList>
            <person name="Chiou Y.-J."/>
            <person name="Chen Y.-H."/>
        </authorList>
    </citation>
    <scope>NUCLEOTIDE SEQUENCE</scope>
    <source>
        <strain evidence="3">EF212</strain>
    </source>
</reference>
<dbReference type="Proteomes" id="UP001163255">
    <property type="component" value="Chromosome"/>
</dbReference>
<evidence type="ECO:0000313" key="3">
    <source>
        <dbReference type="EMBL" id="UYM17837.1"/>
    </source>
</evidence>
<dbReference type="Pfam" id="PF05163">
    <property type="entry name" value="DinB"/>
    <property type="match status" value="1"/>
</dbReference>
<evidence type="ECO:0000256" key="1">
    <source>
        <dbReference type="ARBA" id="ARBA00008635"/>
    </source>
</evidence>
<proteinExistence type="inferred from homology"/>
<accession>A0ABY6GZ44</accession>
<evidence type="ECO:0000313" key="4">
    <source>
        <dbReference type="Proteomes" id="UP001163255"/>
    </source>
</evidence>
<organism evidence="3 4">
    <name type="scientific">Endozoicomonas euniceicola</name>
    <dbReference type="NCBI Taxonomy" id="1234143"/>
    <lineage>
        <taxon>Bacteria</taxon>
        <taxon>Pseudomonadati</taxon>
        <taxon>Pseudomonadota</taxon>
        <taxon>Gammaproteobacteria</taxon>
        <taxon>Oceanospirillales</taxon>
        <taxon>Endozoicomonadaceae</taxon>
        <taxon>Endozoicomonas</taxon>
    </lineage>
</organism>
<dbReference type="EMBL" id="CP103300">
    <property type="protein sequence ID" value="UYM17837.1"/>
    <property type="molecule type" value="Genomic_DNA"/>
</dbReference>
<name>A0ABY6GZ44_9GAMM</name>
<protein>
    <submittedName>
        <fullName evidence="3">DinB family protein</fullName>
    </submittedName>
</protein>